<dbReference type="Proteomes" id="UP000429181">
    <property type="component" value="Unassembled WGS sequence"/>
</dbReference>
<reference evidence="1" key="2">
    <citation type="submission" date="2025-08" db="UniProtKB">
        <authorList>
            <consortium name="Ensembl"/>
        </authorList>
    </citation>
    <scope>IDENTIFICATION</scope>
</reference>
<dbReference type="InterPro" id="IPR036179">
    <property type="entry name" value="Ig-like_dom_sf"/>
</dbReference>
<dbReference type="GeneTree" id="ENSGT00950000184865"/>
<evidence type="ECO:0008006" key="3">
    <source>
        <dbReference type="Google" id="ProtNLM"/>
    </source>
</evidence>
<dbReference type="Gene3D" id="2.60.40.10">
    <property type="entry name" value="Immunoglobulins"/>
    <property type="match status" value="1"/>
</dbReference>
<sequence>GSGTWGFMHFCPVHRGACPGAAGAVGAELRKPGASVNVSCKASGYTFTNYMHWV</sequence>
<proteinExistence type="predicted"/>
<reference evidence="2" key="1">
    <citation type="submission" date="2018-11" db="EMBL/GenBank/DDBJ databases">
        <title>Haplotype-resolved cattle genomes.</title>
        <authorList>
            <person name="Low W.Y."/>
            <person name="Tearle R."/>
            <person name="Bickhart D.M."/>
            <person name="Rosen B.D."/>
            <person name="Koren S."/>
            <person name="Rhie A."/>
            <person name="Hiendleder S."/>
            <person name="Phillippy A.M."/>
            <person name="Smith T.P.L."/>
            <person name="Williams J.L."/>
        </authorList>
    </citation>
    <scope>NUCLEOTIDE SEQUENCE [LARGE SCALE GENOMIC DNA]</scope>
</reference>
<evidence type="ECO:0000313" key="2">
    <source>
        <dbReference type="Proteomes" id="UP000429181"/>
    </source>
</evidence>
<dbReference type="InterPro" id="IPR013783">
    <property type="entry name" value="Ig-like_fold"/>
</dbReference>
<dbReference type="Ensembl" id="ENSBIXT00005047197.1">
    <property type="protein sequence ID" value="ENSBIXP00005036814.1"/>
    <property type="gene ID" value="ENSBIXG00005018486.1"/>
</dbReference>
<protein>
    <recommendedName>
        <fullName evidence="3">Ig-like domain-containing protein</fullName>
    </recommendedName>
</protein>
<dbReference type="AlphaFoldDB" id="A0A4W2HUX9"/>
<organism evidence="1 2">
    <name type="scientific">Bos indicus x Bos taurus</name>
    <name type="common">Hybrid cattle</name>
    <dbReference type="NCBI Taxonomy" id="30522"/>
    <lineage>
        <taxon>Eukaryota</taxon>
        <taxon>Metazoa</taxon>
        <taxon>Chordata</taxon>
        <taxon>Craniata</taxon>
        <taxon>Vertebrata</taxon>
        <taxon>Euteleostomi</taxon>
        <taxon>Mammalia</taxon>
        <taxon>Eutheria</taxon>
        <taxon>Laurasiatheria</taxon>
        <taxon>Artiodactyla</taxon>
        <taxon>Ruminantia</taxon>
        <taxon>Pecora</taxon>
        <taxon>Bovidae</taxon>
        <taxon>Bovinae</taxon>
        <taxon>Bos</taxon>
    </lineage>
</organism>
<evidence type="ECO:0000313" key="1">
    <source>
        <dbReference type="Ensembl" id="ENSBIXP00005036814.1"/>
    </source>
</evidence>
<accession>A0A4W2HUX9</accession>
<dbReference type="SUPFAM" id="SSF48726">
    <property type="entry name" value="Immunoglobulin"/>
    <property type="match status" value="1"/>
</dbReference>
<name>A0A4W2HUX9_BOBOX</name>